<dbReference type="InterPro" id="IPR027417">
    <property type="entry name" value="P-loop_NTPase"/>
</dbReference>
<dbReference type="InterPro" id="IPR002151">
    <property type="entry name" value="Kinesin_light"/>
</dbReference>
<dbReference type="GO" id="GO:0007018">
    <property type="term" value="P:microtubule-based movement"/>
    <property type="evidence" value="ECO:0007669"/>
    <property type="project" value="TreeGrafter"/>
</dbReference>
<name>A0A6A4H2X0_9AGAR</name>
<dbReference type="Proteomes" id="UP000799118">
    <property type="component" value="Unassembled WGS sequence"/>
</dbReference>
<evidence type="ECO:0000313" key="5">
    <source>
        <dbReference type="EMBL" id="KAE9392063.1"/>
    </source>
</evidence>
<gene>
    <name evidence="5" type="ORF">BT96DRAFT_944909</name>
</gene>
<dbReference type="Pfam" id="PF13374">
    <property type="entry name" value="TPR_10"/>
    <property type="match status" value="5"/>
</dbReference>
<proteinExistence type="predicted"/>
<dbReference type="GO" id="GO:0019894">
    <property type="term" value="F:kinesin binding"/>
    <property type="evidence" value="ECO:0007669"/>
    <property type="project" value="TreeGrafter"/>
</dbReference>
<keyword evidence="4" id="KW-0802">TPR repeat</keyword>
<protein>
    <submittedName>
        <fullName evidence="5">TPR-like protein</fullName>
    </submittedName>
</protein>
<dbReference type="InterPro" id="IPR011990">
    <property type="entry name" value="TPR-like_helical_dom_sf"/>
</dbReference>
<dbReference type="Gene3D" id="3.40.50.300">
    <property type="entry name" value="P-loop containing nucleotide triphosphate hydrolases"/>
    <property type="match status" value="1"/>
</dbReference>
<keyword evidence="6" id="KW-1185">Reference proteome</keyword>
<comment type="subcellular location">
    <subcellularLocation>
        <location evidence="1">Cytoplasm</location>
    </subcellularLocation>
</comment>
<sequence>MFANASHFESNNSTFQAAHTINTTIFNNPLEKKTVPSGYQEGMSNITSQHCPPEFIGRKDLISSLEMHFIKGGSSTAQRKQKRYLLWGLGGSGKTQTALEFASQFKDQFTNVWMIHAASESLIQASFYDIAMQTNLPQPTWLSGKIWLETQKEDWLLIYDNADDPELKLGKFLPSCRYGNVIITSRNAALIQLTVGPAGSNTELKDMAHTDAVQLLMTYAGMGHNATVKDQLMVEKIAQSLCCFPLALVQAGAYIQQQHCLYGYLERLESQRAQIMSINASQSYDDYTLSVYSTWNLSWNKLHKSAQEFLKICSCMHFENIPREMFQRVVHNIDKVDQVHPGPLVDQVIDLLEKLFSNSRQWNNIEMDTIISELTNFSLINVMQHGKTYNIHPLVHKWVSDGVQHQKDVIAAFLAVSMEEISKYEMPFVLQLQEHCKLVNALDVKEVFIWNAFSSLWSLSGNYVKELEIVKALLENSEEVKGKHHPETITYGGHLGAVYGRLGRYNDALELEEPLLKLSEQVLGKEHPDTLGRTQNLAITYKDLGRYNDALELEEPLLKLSEQVLGKEHPDTLTRIQNLALTYKDLGRYNDALELEEPLLKLSEQVLGKEHPDTLKRTNNLAITYKYLGRYNDALKLQEPLLKLSEQVLGKEHPDTLTRIQNLAMTYTDLGRYNDALELEEPLLKLSEQVLGKEHPDTLKRTQNLAMTYGDLGRYNDALELEEPLLKLSEQVLGKEHPDTLKRIQNLAMTYTDLGRYNDALELQEPLFKLSEQVLGKEHPDTLKRTNNLAITYKYLGRYNDALKLQEPLLKLSEQVLGKEHPDTLTRIQNLAMTYTDLGRYNDALELEEPLLKLSEQVLGKEHPHTLTQMQNLAVTYSHLGRYNDALELGEPLLKLSEQVLGKEHPDTLDRTQNLAMTYKDLRKYNDALESEEPLLKLSEQVLDKEHPDTLDRTQNLEGMLILHILMHLTLAVNLLPCPKLNLLLWKTFMLFQVSTAQAKSIEDQRQPLNAWAVETLLLMIKRWTQQQQFSVQGEVVKQFGIIYSV</sequence>
<dbReference type="GO" id="GO:0005871">
    <property type="term" value="C:kinesin complex"/>
    <property type="evidence" value="ECO:0007669"/>
    <property type="project" value="InterPro"/>
</dbReference>
<dbReference type="SUPFAM" id="SSF48452">
    <property type="entry name" value="TPR-like"/>
    <property type="match status" value="4"/>
</dbReference>
<dbReference type="Gene3D" id="1.25.40.10">
    <property type="entry name" value="Tetratricopeptide repeat domain"/>
    <property type="match status" value="3"/>
</dbReference>
<evidence type="ECO:0000313" key="6">
    <source>
        <dbReference type="Proteomes" id="UP000799118"/>
    </source>
</evidence>
<keyword evidence="2" id="KW-0963">Cytoplasm</keyword>
<reference evidence="5" key="1">
    <citation type="journal article" date="2019" name="Environ. Microbiol.">
        <title>Fungal ecological strategies reflected in gene transcription - a case study of two litter decomposers.</title>
        <authorList>
            <person name="Barbi F."/>
            <person name="Kohler A."/>
            <person name="Barry K."/>
            <person name="Baskaran P."/>
            <person name="Daum C."/>
            <person name="Fauchery L."/>
            <person name="Ihrmark K."/>
            <person name="Kuo A."/>
            <person name="LaButti K."/>
            <person name="Lipzen A."/>
            <person name="Morin E."/>
            <person name="Grigoriev I.V."/>
            <person name="Henrissat B."/>
            <person name="Lindahl B."/>
            <person name="Martin F."/>
        </authorList>
    </citation>
    <scope>NUCLEOTIDE SEQUENCE</scope>
    <source>
        <strain evidence="5">JB14</strain>
    </source>
</reference>
<dbReference type="GO" id="GO:0005737">
    <property type="term" value="C:cytoplasm"/>
    <property type="evidence" value="ECO:0007669"/>
    <property type="project" value="UniProtKB-SubCell"/>
</dbReference>
<accession>A0A6A4H2X0</accession>
<dbReference type="PRINTS" id="PR00381">
    <property type="entry name" value="KINESINLIGHT"/>
</dbReference>
<dbReference type="AlphaFoldDB" id="A0A6A4H2X0"/>
<dbReference type="SUPFAM" id="SSF52540">
    <property type="entry name" value="P-loop containing nucleoside triphosphate hydrolases"/>
    <property type="match status" value="1"/>
</dbReference>
<dbReference type="PANTHER" id="PTHR45783:SF3">
    <property type="entry name" value="KINESIN LIGHT CHAIN"/>
    <property type="match status" value="1"/>
</dbReference>
<dbReference type="OrthoDB" id="3259098at2759"/>
<dbReference type="Pfam" id="PF13424">
    <property type="entry name" value="TPR_12"/>
    <property type="match status" value="3"/>
</dbReference>
<evidence type="ECO:0000256" key="4">
    <source>
        <dbReference type="ARBA" id="ARBA00022803"/>
    </source>
</evidence>
<organism evidence="5 6">
    <name type="scientific">Gymnopus androsaceus JB14</name>
    <dbReference type="NCBI Taxonomy" id="1447944"/>
    <lineage>
        <taxon>Eukaryota</taxon>
        <taxon>Fungi</taxon>
        <taxon>Dikarya</taxon>
        <taxon>Basidiomycota</taxon>
        <taxon>Agaricomycotina</taxon>
        <taxon>Agaricomycetes</taxon>
        <taxon>Agaricomycetidae</taxon>
        <taxon>Agaricales</taxon>
        <taxon>Marasmiineae</taxon>
        <taxon>Omphalotaceae</taxon>
        <taxon>Gymnopus</taxon>
    </lineage>
</organism>
<evidence type="ECO:0000256" key="2">
    <source>
        <dbReference type="ARBA" id="ARBA00022490"/>
    </source>
</evidence>
<evidence type="ECO:0000256" key="1">
    <source>
        <dbReference type="ARBA" id="ARBA00004496"/>
    </source>
</evidence>
<evidence type="ECO:0000256" key="3">
    <source>
        <dbReference type="ARBA" id="ARBA00022737"/>
    </source>
</evidence>
<keyword evidence="3" id="KW-0677">Repeat</keyword>
<dbReference type="PANTHER" id="PTHR45783">
    <property type="entry name" value="KINESIN LIGHT CHAIN"/>
    <property type="match status" value="1"/>
</dbReference>
<dbReference type="EMBL" id="ML769605">
    <property type="protein sequence ID" value="KAE9392063.1"/>
    <property type="molecule type" value="Genomic_DNA"/>
</dbReference>